<organism evidence="2 3">
    <name type="scientific">Dictyocaulus viviparus</name>
    <name type="common">Bovine lungworm</name>
    <dbReference type="NCBI Taxonomy" id="29172"/>
    <lineage>
        <taxon>Eukaryota</taxon>
        <taxon>Metazoa</taxon>
        <taxon>Ecdysozoa</taxon>
        <taxon>Nematoda</taxon>
        <taxon>Chromadorea</taxon>
        <taxon>Rhabditida</taxon>
        <taxon>Rhabditina</taxon>
        <taxon>Rhabditomorpha</taxon>
        <taxon>Strongyloidea</taxon>
        <taxon>Metastrongylidae</taxon>
        <taxon>Dictyocaulus</taxon>
    </lineage>
</organism>
<feature type="compositionally biased region" description="Polar residues" evidence="1">
    <location>
        <begin position="58"/>
        <end position="68"/>
    </location>
</feature>
<feature type="region of interest" description="Disordered" evidence="1">
    <location>
        <begin position="43"/>
        <end position="68"/>
    </location>
</feature>
<accession>A0A0D8XDD3</accession>
<evidence type="ECO:0000256" key="1">
    <source>
        <dbReference type="SAM" id="MobiDB-lite"/>
    </source>
</evidence>
<proteinExistence type="predicted"/>
<sequence>MDERGPNEKVAEVRTLREDQSFIQVFNYVMDCVMTTLRVIRRTSTEAKEKSPRRLDNRSSSQQGQSPQFRCCVAVRNSKSSAHLFLELTWPLSRKGIH</sequence>
<dbReference type="EMBL" id="KN716643">
    <property type="protein sequence ID" value="KJH42640.1"/>
    <property type="molecule type" value="Genomic_DNA"/>
</dbReference>
<feature type="compositionally biased region" description="Basic and acidic residues" evidence="1">
    <location>
        <begin position="43"/>
        <end position="57"/>
    </location>
</feature>
<keyword evidence="3" id="KW-1185">Reference proteome</keyword>
<evidence type="ECO:0000313" key="3">
    <source>
        <dbReference type="Proteomes" id="UP000053766"/>
    </source>
</evidence>
<protein>
    <submittedName>
        <fullName evidence="2">Uncharacterized protein</fullName>
    </submittedName>
</protein>
<dbReference type="Proteomes" id="UP000053766">
    <property type="component" value="Unassembled WGS sequence"/>
</dbReference>
<evidence type="ECO:0000313" key="2">
    <source>
        <dbReference type="EMBL" id="KJH42640.1"/>
    </source>
</evidence>
<gene>
    <name evidence="2" type="ORF">DICVIV_11366</name>
</gene>
<reference evidence="2 3" key="1">
    <citation type="submission" date="2013-11" db="EMBL/GenBank/DDBJ databases">
        <title>Draft genome of the bovine lungworm Dictyocaulus viviparus.</title>
        <authorList>
            <person name="Mitreva M."/>
        </authorList>
    </citation>
    <scope>NUCLEOTIDE SEQUENCE [LARGE SCALE GENOMIC DNA]</scope>
    <source>
        <strain evidence="2 3">HannoverDv2000</strain>
    </source>
</reference>
<reference evidence="3" key="2">
    <citation type="journal article" date="2016" name="Sci. Rep.">
        <title>Dictyocaulus viviparus genome, variome and transcriptome elucidate lungworm biology and support future intervention.</title>
        <authorList>
            <person name="McNulty S.N."/>
            <person name="Strube C."/>
            <person name="Rosa B.A."/>
            <person name="Martin J.C."/>
            <person name="Tyagi R."/>
            <person name="Choi Y.J."/>
            <person name="Wang Q."/>
            <person name="Hallsworth Pepin K."/>
            <person name="Zhang X."/>
            <person name="Ozersky P."/>
            <person name="Wilson R.K."/>
            <person name="Sternberg P.W."/>
            <person name="Gasser R.B."/>
            <person name="Mitreva M."/>
        </authorList>
    </citation>
    <scope>NUCLEOTIDE SEQUENCE [LARGE SCALE GENOMIC DNA]</scope>
    <source>
        <strain evidence="3">HannoverDv2000</strain>
    </source>
</reference>
<name>A0A0D8XDD3_DICVI</name>
<dbReference type="AlphaFoldDB" id="A0A0D8XDD3"/>